<reference evidence="6" key="1">
    <citation type="submission" date="2017-01" db="EMBL/GenBank/DDBJ databases">
        <title>Comparative genomics of anhydrobiosis in the tardigrade Hypsibius dujardini.</title>
        <authorList>
            <person name="Yoshida Y."/>
            <person name="Koutsovoulos G."/>
            <person name="Laetsch D."/>
            <person name="Stevens L."/>
            <person name="Kumar S."/>
            <person name="Horikawa D."/>
            <person name="Ishino K."/>
            <person name="Komine S."/>
            <person name="Tomita M."/>
            <person name="Blaxter M."/>
            <person name="Arakawa K."/>
        </authorList>
    </citation>
    <scope>NUCLEOTIDE SEQUENCE [LARGE SCALE GENOMIC DNA]</scope>
    <source>
        <strain evidence="6">Z151</strain>
    </source>
</reference>
<sequence>MSRIWIAVVLGISSVFVLHGVNGERLVVHEGNDYTLSCNVTAEAMASSAAVRSVMWLFKESRGGAHDILLAVWKRQFLNQSFPTQPFFKEQYKETVSAVGHNGYFTLLVSNASIELHDGRFTCLTGSVTGKKTVKVIDVVVSHGPQLQLNGSYPTVWANTSSDILLHLSVVAAPTPELVCEHIDRPSDHSRGVQVVNRTASGRTHRFSIRIQPTIETDFGAYDCTASNEAGSVSVLLSVLPDRRPDTPLNITVIANSTSAAITWILVPYMGGMRQRTVVQLDGPELVQPVLPSLSESIFVENLQPNTTYNVRLETMNSFGHASGPSNWITFRTAAASAELASAVGMDDSTSSKFITVIAAVGSVLLVAVVVVCLAMLVVRRRKHRSWDLEMVTVGGSDRPTRGRGAVPRPEVFTAIAEHNYRGTAATTNANSDDMVLLLCVGLLQLASFC</sequence>
<keyword evidence="1" id="KW-0812">Transmembrane</keyword>
<dbReference type="SUPFAM" id="SSF49265">
    <property type="entry name" value="Fibronectin type III"/>
    <property type="match status" value="1"/>
</dbReference>
<name>A0A1W0WMD9_HYPEX</name>
<dbReference type="OrthoDB" id="190835at2759"/>
<evidence type="ECO:0000259" key="4">
    <source>
        <dbReference type="PROSITE" id="PS50853"/>
    </source>
</evidence>
<accession>A0A1W0WMD9</accession>
<protein>
    <submittedName>
        <fullName evidence="5">Uncharacterized protein</fullName>
    </submittedName>
</protein>
<keyword evidence="6" id="KW-1185">Reference proteome</keyword>
<evidence type="ECO:0000313" key="6">
    <source>
        <dbReference type="Proteomes" id="UP000192578"/>
    </source>
</evidence>
<dbReference type="InterPro" id="IPR013783">
    <property type="entry name" value="Ig-like_fold"/>
</dbReference>
<comment type="caution">
    <text evidence="5">The sequence shown here is derived from an EMBL/GenBank/DDBJ whole genome shotgun (WGS) entry which is preliminary data.</text>
</comment>
<dbReference type="SMART" id="SM00060">
    <property type="entry name" value="FN3"/>
    <property type="match status" value="1"/>
</dbReference>
<evidence type="ECO:0000256" key="2">
    <source>
        <dbReference type="SAM" id="SignalP"/>
    </source>
</evidence>
<evidence type="ECO:0000313" key="5">
    <source>
        <dbReference type="EMBL" id="OQV16386.1"/>
    </source>
</evidence>
<dbReference type="Proteomes" id="UP000192578">
    <property type="component" value="Unassembled WGS sequence"/>
</dbReference>
<feature type="domain" description="Fibronectin type-III" evidence="4">
    <location>
        <begin position="245"/>
        <end position="336"/>
    </location>
</feature>
<keyword evidence="2" id="KW-0732">Signal</keyword>
<dbReference type="InterPro" id="IPR007110">
    <property type="entry name" value="Ig-like_dom"/>
</dbReference>
<dbReference type="InterPro" id="IPR036116">
    <property type="entry name" value="FN3_sf"/>
</dbReference>
<dbReference type="EMBL" id="MTYJ01000075">
    <property type="protein sequence ID" value="OQV16386.1"/>
    <property type="molecule type" value="Genomic_DNA"/>
</dbReference>
<feature type="transmembrane region" description="Helical" evidence="1">
    <location>
        <begin position="354"/>
        <end position="379"/>
    </location>
</feature>
<gene>
    <name evidence="5" type="ORF">BV898_09530</name>
</gene>
<dbReference type="SUPFAM" id="SSF48726">
    <property type="entry name" value="Immunoglobulin"/>
    <property type="match status" value="2"/>
</dbReference>
<keyword evidence="1" id="KW-0472">Membrane</keyword>
<feature type="signal peptide" evidence="2">
    <location>
        <begin position="1"/>
        <end position="23"/>
    </location>
</feature>
<dbReference type="AlphaFoldDB" id="A0A1W0WMD9"/>
<evidence type="ECO:0000256" key="1">
    <source>
        <dbReference type="SAM" id="Phobius"/>
    </source>
</evidence>
<dbReference type="InterPro" id="IPR036179">
    <property type="entry name" value="Ig-like_dom_sf"/>
</dbReference>
<dbReference type="InterPro" id="IPR003961">
    <property type="entry name" value="FN3_dom"/>
</dbReference>
<feature type="domain" description="Ig-like" evidence="3">
    <location>
        <begin position="13"/>
        <end position="135"/>
    </location>
</feature>
<dbReference type="PROSITE" id="PS50853">
    <property type="entry name" value="FN3"/>
    <property type="match status" value="1"/>
</dbReference>
<proteinExistence type="predicted"/>
<dbReference type="CDD" id="cd00063">
    <property type="entry name" value="FN3"/>
    <property type="match status" value="1"/>
</dbReference>
<dbReference type="PROSITE" id="PS50835">
    <property type="entry name" value="IG_LIKE"/>
    <property type="match status" value="1"/>
</dbReference>
<evidence type="ECO:0000259" key="3">
    <source>
        <dbReference type="PROSITE" id="PS50835"/>
    </source>
</evidence>
<keyword evidence="1" id="KW-1133">Transmembrane helix</keyword>
<feature type="chain" id="PRO_5013207031" evidence="2">
    <location>
        <begin position="24"/>
        <end position="450"/>
    </location>
</feature>
<organism evidence="5 6">
    <name type="scientific">Hypsibius exemplaris</name>
    <name type="common">Freshwater tardigrade</name>
    <dbReference type="NCBI Taxonomy" id="2072580"/>
    <lineage>
        <taxon>Eukaryota</taxon>
        <taxon>Metazoa</taxon>
        <taxon>Ecdysozoa</taxon>
        <taxon>Tardigrada</taxon>
        <taxon>Eutardigrada</taxon>
        <taxon>Parachela</taxon>
        <taxon>Hypsibioidea</taxon>
        <taxon>Hypsibiidae</taxon>
        <taxon>Hypsibius</taxon>
    </lineage>
</organism>
<dbReference type="Gene3D" id="2.60.40.10">
    <property type="entry name" value="Immunoglobulins"/>
    <property type="match status" value="3"/>
</dbReference>